<reference evidence="1 2" key="1">
    <citation type="submission" date="2016-10" db="EMBL/GenBank/DDBJ databases">
        <authorList>
            <person name="de Groot N.N."/>
        </authorList>
    </citation>
    <scope>NUCLEOTIDE SEQUENCE [LARGE SCALE GENOMIC DNA]</scope>
    <source>
        <strain evidence="1 2">Nl14</strain>
    </source>
</reference>
<dbReference type="EMBL" id="FPBZ01000001">
    <property type="protein sequence ID" value="SFU31935.1"/>
    <property type="molecule type" value="Genomic_DNA"/>
</dbReference>
<gene>
    <name evidence="1" type="ORF">SAMN05216417_101190</name>
</gene>
<accession>A0A1I7F706</accession>
<proteinExistence type="predicted"/>
<evidence type="ECO:0000313" key="2">
    <source>
        <dbReference type="Proteomes" id="UP000182649"/>
    </source>
</evidence>
<evidence type="ECO:0000313" key="1">
    <source>
        <dbReference type="EMBL" id="SFU31935.1"/>
    </source>
</evidence>
<organism evidence="1 2">
    <name type="scientific">Nitrosospira multiformis</name>
    <dbReference type="NCBI Taxonomy" id="1231"/>
    <lineage>
        <taxon>Bacteria</taxon>
        <taxon>Pseudomonadati</taxon>
        <taxon>Pseudomonadota</taxon>
        <taxon>Betaproteobacteria</taxon>
        <taxon>Nitrosomonadales</taxon>
        <taxon>Nitrosomonadaceae</taxon>
        <taxon>Nitrosospira</taxon>
    </lineage>
</organism>
<dbReference type="AlphaFoldDB" id="A0A1I7F706"/>
<dbReference type="RefSeq" id="WP_074972202.1">
    <property type="nucleotide sequence ID" value="NZ_FPBZ01000001.1"/>
</dbReference>
<sequence>MFLRLRCYVRTRTDASGMTRKDNASSPEQEAEYALSMSAGGEWSKIVIIDHFLLGWMKWG</sequence>
<protein>
    <submittedName>
        <fullName evidence="1">Uncharacterized protein</fullName>
    </submittedName>
</protein>
<name>A0A1I7F706_9PROT</name>
<dbReference type="Proteomes" id="UP000182649">
    <property type="component" value="Unassembled WGS sequence"/>
</dbReference>